<sequence>MVREHSFRLITTRRYYPGRHAISLQINGVESERADFDLLAADPA</sequence>
<evidence type="ECO:0000313" key="2">
    <source>
        <dbReference type="Proteomes" id="UP001352223"/>
    </source>
</evidence>
<dbReference type="EMBL" id="JAOZYB010000057">
    <property type="protein sequence ID" value="MEB3960631.1"/>
    <property type="molecule type" value="Genomic_DNA"/>
</dbReference>
<gene>
    <name evidence="1" type="ORF">OKJ48_10300</name>
</gene>
<accession>A0ABU6C9A2</accession>
<reference evidence="1 2" key="1">
    <citation type="submission" date="2022-10" db="EMBL/GenBank/DDBJ databases">
        <authorList>
            <person name="Xie J."/>
            <person name="Shen N."/>
        </authorList>
    </citation>
    <scope>NUCLEOTIDE SEQUENCE [LARGE SCALE GENOMIC DNA]</scope>
    <source>
        <strain evidence="1 2">DSM 41681</strain>
    </source>
</reference>
<proteinExistence type="predicted"/>
<organism evidence="1 2">
    <name type="scientific">Streptomyces kunmingensis</name>
    <dbReference type="NCBI Taxonomy" id="68225"/>
    <lineage>
        <taxon>Bacteria</taxon>
        <taxon>Bacillati</taxon>
        <taxon>Actinomycetota</taxon>
        <taxon>Actinomycetes</taxon>
        <taxon>Kitasatosporales</taxon>
        <taxon>Streptomycetaceae</taxon>
        <taxon>Streptomyces</taxon>
    </lineage>
</organism>
<name>A0ABU6C9A2_9ACTN</name>
<evidence type="ECO:0000313" key="1">
    <source>
        <dbReference type="EMBL" id="MEB3960631.1"/>
    </source>
</evidence>
<dbReference type="Proteomes" id="UP001352223">
    <property type="component" value="Unassembled WGS sequence"/>
</dbReference>
<protein>
    <submittedName>
        <fullName evidence="1">Uncharacterized protein</fullName>
    </submittedName>
</protein>
<comment type="caution">
    <text evidence="1">The sequence shown here is derived from an EMBL/GenBank/DDBJ whole genome shotgun (WGS) entry which is preliminary data.</text>
</comment>
<keyword evidence="2" id="KW-1185">Reference proteome</keyword>